<evidence type="ECO:0000256" key="17">
    <source>
        <dbReference type="HAMAP-Rule" id="MF_01283"/>
    </source>
</evidence>
<evidence type="ECO:0000313" key="19">
    <source>
        <dbReference type="EMBL" id="MDW8801826.1"/>
    </source>
</evidence>
<dbReference type="SUPFAM" id="SSF55821">
    <property type="entry name" value="YrdC/RibB"/>
    <property type="match status" value="1"/>
</dbReference>
<feature type="binding site" evidence="17">
    <location>
        <position position="164"/>
    </location>
    <ligand>
        <name>D-ribulose 5-phosphate</name>
        <dbReference type="ChEBI" id="CHEBI:58121"/>
    </ligand>
</feature>
<feature type="binding site" evidence="17">
    <location>
        <begin position="28"/>
        <end position="29"/>
    </location>
    <ligand>
        <name>D-ribulose 5-phosphate</name>
        <dbReference type="ChEBI" id="CHEBI:58121"/>
    </ligand>
</feature>
<keyword evidence="13 17" id="KW-0464">Manganese</keyword>
<comment type="similarity">
    <text evidence="5 17">In the N-terminal section; belongs to the DHBP synthase family.</text>
</comment>
<keyword evidence="8 17" id="KW-0547">Nucleotide-binding</keyword>
<dbReference type="Pfam" id="PF00926">
    <property type="entry name" value="DHBP_synthase"/>
    <property type="match status" value="1"/>
</dbReference>
<dbReference type="Gene3D" id="3.90.870.10">
    <property type="entry name" value="DHBP synthase"/>
    <property type="match status" value="1"/>
</dbReference>
<dbReference type="InterPro" id="IPR032677">
    <property type="entry name" value="GTP_cyclohydro_II"/>
</dbReference>
<feature type="region of interest" description="DHBP synthase" evidence="17">
    <location>
        <begin position="1"/>
        <end position="201"/>
    </location>
</feature>
<comment type="function">
    <text evidence="17">Catalyzes the conversion of GTP to 2,5-diamino-6-ribosylamino-4(3H)-pyrimidinone 5'-phosphate (DARP), formate and pyrophosphate.</text>
</comment>
<dbReference type="EC" id="3.5.4.25" evidence="17"/>
<evidence type="ECO:0000256" key="15">
    <source>
        <dbReference type="ARBA" id="ARBA00023268"/>
    </source>
</evidence>
<feature type="binding site" evidence="17">
    <location>
        <begin position="252"/>
        <end position="256"/>
    </location>
    <ligand>
        <name>GTP</name>
        <dbReference type="ChEBI" id="CHEBI:37565"/>
    </ligand>
</feature>
<comment type="function">
    <text evidence="2 17">Catalyzes the conversion of D-ribulose 5-phosphate to formate and 3,4-dihydroxy-2-butanone 4-phosphate.</text>
</comment>
<keyword evidence="6 17" id="KW-0686">Riboflavin biosynthesis</keyword>
<feature type="site" description="Essential for DHBP synthase activity" evidence="17">
    <location>
        <position position="164"/>
    </location>
</feature>
<keyword evidence="12 17" id="KW-0342">GTP-binding</keyword>
<feature type="binding site" evidence="17">
    <location>
        <position position="268"/>
    </location>
    <ligand>
        <name>Zn(2+)</name>
        <dbReference type="ChEBI" id="CHEBI:29105"/>
        <note>catalytic</note>
    </ligand>
</feature>
<keyword evidence="11 17" id="KW-0460">Magnesium</keyword>
<evidence type="ECO:0000256" key="9">
    <source>
        <dbReference type="ARBA" id="ARBA00022801"/>
    </source>
</evidence>
<dbReference type="HAMAP" id="MF_00179">
    <property type="entry name" value="RibA"/>
    <property type="match status" value="1"/>
</dbReference>
<evidence type="ECO:0000259" key="18">
    <source>
        <dbReference type="Pfam" id="PF00925"/>
    </source>
</evidence>
<accession>A0ABU4JUP4</accession>
<dbReference type="NCBIfam" id="NF006803">
    <property type="entry name" value="PRK09311.1"/>
    <property type="match status" value="1"/>
</dbReference>
<reference evidence="19 20" key="1">
    <citation type="submission" date="2023-04" db="EMBL/GenBank/DDBJ databases">
        <title>Clostridium tannerae sp. nov., isolated from the fecal material of an alpaca.</title>
        <authorList>
            <person name="Miller S."/>
            <person name="Hendry M."/>
            <person name="King J."/>
            <person name="Sankaranarayanan K."/>
            <person name="Lawson P.A."/>
        </authorList>
    </citation>
    <scope>NUCLEOTIDE SEQUENCE [LARGE SCALE GENOMIC DNA]</scope>
    <source>
        <strain evidence="19 20">A1-XYC3</strain>
    </source>
</reference>
<evidence type="ECO:0000313" key="20">
    <source>
        <dbReference type="Proteomes" id="UP001281656"/>
    </source>
</evidence>
<dbReference type="PANTHER" id="PTHR21327">
    <property type="entry name" value="GTP CYCLOHYDROLASE II-RELATED"/>
    <property type="match status" value="1"/>
</dbReference>
<organism evidence="19 20">
    <name type="scientific">Clostridium tanneri</name>
    <dbReference type="NCBI Taxonomy" id="3037988"/>
    <lineage>
        <taxon>Bacteria</taxon>
        <taxon>Bacillati</taxon>
        <taxon>Bacillota</taxon>
        <taxon>Clostridia</taxon>
        <taxon>Eubacteriales</taxon>
        <taxon>Clostridiaceae</taxon>
        <taxon>Clostridium</taxon>
    </lineage>
</organism>
<evidence type="ECO:0000256" key="2">
    <source>
        <dbReference type="ARBA" id="ARBA00002284"/>
    </source>
</evidence>
<dbReference type="HAMAP" id="MF_01283">
    <property type="entry name" value="RibBA"/>
    <property type="match status" value="1"/>
</dbReference>
<comment type="caution">
    <text evidence="19">The sequence shown here is derived from an EMBL/GenBank/DDBJ whole genome shotgun (WGS) entry which is preliminary data.</text>
</comment>
<dbReference type="PIRSF" id="PIRSF001259">
    <property type="entry name" value="RibA"/>
    <property type="match status" value="1"/>
</dbReference>
<evidence type="ECO:0000256" key="11">
    <source>
        <dbReference type="ARBA" id="ARBA00022842"/>
    </source>
</evidence>
<protein>
    <recommendedName>
        <fullName evidence="17">Riboflavin biosynthesis protein RibBA</fullName>
    </recommendedName>
    <domain>
        <recommendedName>
            <fullName evidence="17">3,4-dihydroxy-2-butanone 4-phosphate synthase</fullName>
            <shortName evidence="17">DHBP synthase</shortName>
            <ecNumber evidence="17">4.1.99.12</ecNumber>
        </recommendedName>
    </domain>
    <domain>
        <recommendedName>
            <fullName evidence="17">GTP cyclohydrolase-2</fullName>
            <ecNumber evidence="17">3.5.4.25</ecNumber>
        </recommendedName>
        <alternativeName>
            <fullName evidence="17">GTP cyclohydrolase II</fullName>
        </alternativeName>
    </domain>
</protein>
<dbReference type="InterPro" id="IPR000422">
    <property type="entry name" value="DHBP_synthase_RibB"/>
</dbReference>
<evidence type="ECO:0000256" key="14">
    <source>
        <dbReference type="ARBA" id="ARBA00023239"/>
    </source>
</evidence>
<comment type="catalytic activity">
    <reaction evidence="16 17">
        <text>GTP + 4 H2O = 2,5-diamino-6-hydroxy-4-(5-phosphoribosylamino)-pyrimidine + formate + 2 phosphate + 3 H(+)</text>
        <dbReference type="Rhea" id="RHEA:23704"/>
        <dbReference type="ChEBI" id="CHEBI:15377"/>
        <dbReference type="ChEBI" id="CHEBI:15378"/>
        <dbReference type="ChEBI" id="CHEBI:15740"/>
        <dbReference type="ChEBI" id="CHEBI:37565"/>
        <dbReference type="ChEBI" id="CHEBI:43474"/>
        <dbReference type="ChEBI" id="CHEBI:58614"/>
        <dbReference type="EC" id="3.5.4.25"/>
    </reaction>
</comment>
<dbReference type="GO" id="GO:0008686">
    <property type="term" value="F:3,4-dihydroxy-2-butanone-4-phosphate synthase activity"/>
    <property type="evidence" value="ECO:0007669"/>
    <property type="project" value="UniProtKB-EC"/>
</dbReference>
<feature type="binding site" evidence="17">
    <location>
        <position position="357"/>
    </location>
    <ligand>
        <name>GTP</name>
        <dbReference type="ChEBI" id="CHEBI:37565"/>
    </ligand>
</feature>
<evidence type="ECO:0000256" key="8">
    <source>
        <dbReference type="ARBA" id="ARBA00022741"/>
    </source>
</evidence>
<dbReference type="InterPro" id="IPR000926">
    <property type="entry name" value="RibA"/>
</dbReference>
<evidence type="ECO:0000256" key="13">
    <source>
        <dbReference type="ARBA" id="ARBA00023211"/>
    </source>
</evidence>
<dbReference type="Pfam" id="PF00925">
    <property type="entry name" value="GTP_cyclohydro2"/>
    <property type="match status" value="1"/>
</dbReference>
<comment type="pathway">
    <text evidence="3 17">Cofactor biosynthesis; riboflavin biosynthesis; 5-amino-6-(D-ribitylamino)uracil from GTP: step 1/4.</text>
</comment>
<evidence type="ECO:0000256" key="1">
    <source>
        <dbReference type="ARBA" id="ARBA00000141"/>
    </source>
</evidence>
<comment type="catalytic activity">
    <reaction evidence="1 17">
        <text>D-ribulose 5-phosphate = (2S)-2-hydroxy-3-oxobutyl phosphate + formate + H(+)</text>
        <dbReference type="Rhea" id="RHEA:18457"/>
        <dbReference type="ChEBI" id="CHEBI:15378"/>
        <dbReference type="ChEBI" id="CHEBI:15740"/>
        <dbReference type="ChEBI" id="CHEBI:58121"/>
        <dbReference type="ChEBI" id="CHEBI:58830"/>
        <dbReference type="EC" id="4.1.99.12"/>
    </reaction>
</comment>
<dbReference type="SUPFAM" id="SSF142695">
    <property type="entry name" value="RibA-like"/>
    <property type="match status" value="1"/>
</dbReference>
<evidence type="ECO:0000256" key="10">
    <source>
        <dbReference type="ARBA" id="ARBA00022833"/>
    </source>
</evidence>
<evidence type="ECO:0000256" key="5">
    <source>
        <dbReference type="ARBA" id="ARBA00005520"/>
    </source>
</evidence>
<dbReference type="InterPro" id="IPR036144">
    <property type="entry name" value="RibA-like_sf"/>
</dbReference>
<feature type="binding site" evidence="17">
    <location>
        <position position="317"/>
    </location>
    <ligand>
        <name>GTP</name>
        <dbReference type="ChEBI" id="CHEBI:37565"/>
    </ligand>
</feature>
<feature type="active site" description="Proton acceptor; for GTP cyclohydrolase activity" evidence="17">
    <location>
        <position position="329"/>
    </location>
</feature>
<comment type="pathway">
    <text evidence="4 17">Cofactor biosynthesis; riboflavin biosynthesis; 2-hydroxy-3-oxobutyl phosphate from D-ribulose 5-phosphate: step 1/1.</text>
</comment>
<feature type="binding site" evidence="17">
    <location>
        <position position="257"/>
    </location>
    <ligand>
        <name>Zn(2+)</name>
        <dbReference type="ChEBI" id="CHEBI:29105"/>
        <note>catalytic</note>
    </ligand>
</feature>
<evidence type="ECO:0000256" key="12">
    <source>
        <dbReference type="ARBA" id="ARBA00023134"/>
    </source>
</evidence>
<evidence type="ECO:0000256" key="16">
    <source>
        <dbReference type="ARBA" id="ARBA00049295"/>
    </source>
</evidence>
<evidence type="ECO:0000256" key="7">
    <source>
        <dbReference type="ARBA" id="ARBA00022723"/>
    </source>
</evidence>
<feature type="binding site" evidence="17">
    <location>
        <position position="33"/>
    </location>
    <ligand>
        <name>D-ribulose 5-phosphate</name>
        <dbReference type="ChEBI" id="CHEBI:58121"/>
    </ligand>
</feature>
<feature type="site" description="Essential for DHBP synthase activity" evidence="17">
    <location>
        <position position="126"/>
    </location>
</feature>
<comment type="similarity">
    <text evidence="17">In the C-terminal section; belongs to the GTP cyclohydrolase II family.</text>
</comment>
<dbReference type="PANTHER" id="PTHR21327:SF18">
    <property type="entry name" value="3,4-DIHYDROXY-2-BUTANONE 4-PHOSPHATE SYNTHASE"/>
    <property type="match status" value="1"/>
</dbReference>
<dbReference type="GO" id="GO:0003935">
    <property type="term" value="F:GTP cyclohydrolase II activity"/>
    <property type="evidence" value="ECO:0007669"/>
    <property type="project" value="UniProtKB-EC"/>
</dbReference>
<feature type="binding site" evidence="17">
    <location>
        <begin position="295"/>
        <end position="297"/>
    </location>
    <ligand>
        <name>GTP</name>
        <dbReference type="ChEBI" id="CHEBI:37565"/>
    </ligand>
</feature>
<feature type="binding site" evidence="17">
    <location>
        <position position="29"/>
    </location>
    <ligand>
        <name>Mg(2+)</name>
        <dbReference type="ChEBI" id="CHEBI:18420"/>
        <label>2</label>
    </ligand>
</feature>
<name>A0ABU4JUP4_9CLOT</name>
<feature type="binding site" evidence="17">
    <location>
        <position position="143"/>
    </location>
    <ligand>
        <name>Mg(2+)</name>
        <dbReference type="ChEBI" id="CHEBI:18420"/>
        <label>2</label>
    </ligand>
</feature>
<feature type="binding site" evidence="17">
    <location>
        <position position="352"/>
    </location>
    <ligand>
        <name>GTP</name>
        <dbReference type="ChEBI" id="CHEBI:37565"/>
    </ligand>
</feature>
<dbReference type="EC" id="4.1.99.12" evidence="17"/>
<gene>
    <name evidence="17" type="primary">ribBA</name>
    <name evidence="19" type="ORF">P8V03_11785</name>
</gene>
<feature type="binding site" evidence="17">
    <location>
        <position position="270"/>
    </location>
    <ligand>
        <name>Zn(2+)</name>
        <dbReference type="ChEBI" id="CHEBI:29105"/>
        <note>catalytic</note>
    </ligand>
</feature>
<feature type="domain" description="GTP cyclohydrolase II" evidence="18">
    <location>
        <begin position="208"/>
        <end position="373"/>
    </location>
</feature>
<evidence type="ECO:0000256" key="3">
    <source>
        <dbReference type="ARBA" id="ARBA00004853"/>
    </source>
</evidence>
<dbReference type="InterPro" id="IPR017945">
    <property type="entry name" value="DHBP_synth_RibB-like_a/b_dom"/>
</dbReference>
<dbReference type="NCBIfam" id="TIGR00505">
    <property type="entry name" value="ribA"/>
    <property type="match status" value="1"/>
</dbReference>
<dbReference type="EMBL" id="JARUJP010000013">
    <property type="protein sequence ID" value="MDW8801826.1"/>
    <property type="molecule type" value="Genomic_DNA"/>
</dbReference>
<keyword evidence="7 17" id="KW-0479">Metal-binding</keyword>
<keyword evidence="20" id="KW-1185">Reference proteome</keyword>
<dbReference type="Proteomes" id="UP001281656">
    <property type="component" value="Unassembled WGS sequence"/>
</dbReference>
<evidence type="ECO:0000256" key="6">
    <source>
        <dbReference type="ARBA" id="ARBA00022619"/>
    </source>
</evidence>
<dbReference type="HAMAP" id="MF_00180">
    <property type="entry name" value="RibB"/>
    <property type="match status" value="1"/>
</dbReference>
<dbReference type="Gene3D" id="3.40.50.10990">
    <property type="entry name" value="GTP cyclohydrolase II"/>
    <property type="match status" value="1"/>
</dbReference>
<feature type="binding site" evidence="17">
    <location>
        <position position="273"/>
    </location>
    <ligand>
        <name>GTP</name>
        <dbReference type="ChEBI" id="CHEBI:37565"/>
    </ligand>
</feature>
<feature type="binding site" evidence="17">
    <location>
        <position position="29"/>
    </location>
    <ligand>
        <name>Mg(2+)</name>
        <dbReference type="ChEBI" id="CHEBI:18420"/>
        <label>1</label>
    </ligand>
</feature>
<keyword evidence="15 17" id="KW-0511">Multifunctional enzyme</keyword>
<keyword evidence="14 17" id="KW-0456">Lyase</keyword>
<dbReference type="CDD" id="cd00641">
    <property type="entry name" value="GTP_cyclohydro2"/>
    <property type="match status" value="1"/>
</dbReference>
<dbReference type="InterPro" id="IPR016299">
    <property type="entry name" value="Riboflavin_synth_RibBA"/>
</dbReference>
<feature type="region of interest" description="GTP cyclohydrolase II" evidence="17">
    <location>
        <begin position="202"/>
        <end position="403"/>
    </location>
</feature>
<keyword evidence="10 17" id="KW-0862">Zinc</keyword>
<sequence>MYKFNTIEEAIEDIREGKIIVVVDDEDRENEGDLLMAAEKVTSEAINFMAKYGRGLICMPITGERLDELHIHPMVSENTDPHKTAFTVSIDAAETTTGISAYERAATIRKVLDPKAEEKDFKRPGHVFPLEARKGGVLKRAGHTEAAVDFAKLAGLYPAGVICEIMSEDGTMARTPELMEYVKEHNLKIVTIADLIAYRRKNEVYIKRVTEAKMPTKYGEFKIIGYENTLNGEHHVALVKGEVAGEEPVLVRVHSECLTGDAFGSLRCDCGEQFAAAMKEIEEEGRGVLLYMRQEGRGIGLINKLRAYALQDQGMDTVEANLALGFEADMRDYGIGAQILADLKVEKVNLMTNNPRKIAGLSGYGIEILNRVPIQMNHNERNEYYLKTKKQKLGHMLNFKEEQ</sequence>
<proteinExistence type="inferred from homology"/>
<comment type="cofactor">
    <cofactor evidence="17">
        <name>Mg(2+)</name>
        <dbReference type="ChEBI" id="CHEBI:18420"/>
    </cofactor>
    <cofactor evidence="17">
        <name>Mn(2+)</name>
        <dbReference type="ChEBI" id="CHEBI:29035"/>
    </cofactor>
    <text evidence="17">Binds 2 divalent metal cations per subunit. Magnesium or manganese.</text>
</comment>
<feature type="active site" description="Nucleophile; for GTP cyclohydrolase activity" evidence="17">
    <location>
        <position position="331"/>
    </location>
</feature>
<keyword evidence="9 17" id="KW-0378">Hydrolase</keyword>
<dbReference type="NCBIfam" id="TIGR00506">
    <property type="entry name" value="ribB"/>
    <property type="match status" value="1"/>
</dbReference>
<feature type="binding site" evidence="17">
    <location>
        <begin position="140"/>
        <end position="144"/>
    </location>
    <ligand>
        <name>D-ribulose 5-phosphate</name>
        <dbReference type="ChEBI" id="CHEBI:58121"/>
    </ligand>
</feature>
<dbReference type="NCBIfam" id="NF001591">
    <property type="entry name" value="PRK00393.1"/>
    <property type="match status" value="1"/>
</dbReference>
<comment type="cofactor">
    <cofactor evidence="17">
        <name>Zn(2+)</name>
        <dbReference type="ChEBI" id="CHEBI:29105"/>
    </cofactor>
    <text evidence="17">Binds 1 zinc ion per subunit.</text>
</comment>
<evidence type="ECO:0000256" key="4">
    <source>
        <dbReference type="ARBA" id="ARBA00004904"/>
    </source>
</evidence>